<feature type="compositionally biased region" description="Low complexity" evidence="3">
    <location>
        <begin position="83"/>
        <end position="93"/>
    </location>
</feature>
<dbReference type="InterPro" id="IPR036322">
    <property type="entry name" value="WD40_repeat_dom_sf"/>
</dbReference>
<evidence type="ECO:0000313" key="5">
    <source>
        <dbReference type="Proteomes" id="UP000749646"/>
    </source>
</evidence>
<sequence length="522" mass="59496">MAHREQNRKSLPGARINRDDEFIPSQNHYKEQRGAGTNSQGARPGGKKRARENSDYNRDRQQHHRSAQRHHEYNTGHYPQTGSSSYSSFSATSITPEPPAVKEIPGFYFDPDKKKYFKITPNHAFGSQHPYSQQSIKEKTQVKPDIQLIKDSRLRFPCATPQYDRLDWFLQDRQLGLAGNPRRQLCGLHTMLVKFWRRHNCSEYLFRDHDVVYSHMKFDHAKQEVYLATSRGQLWRYHIGISPTGMRPKMQLDTQETSETTSLHLRDDNLLVTSYLGNVGRPGTVKVYRRSDDPSLSNPNFMNLVMKYPLVKSNIWSCDLDSDKIVIGGDRRTILLRGWESGRNLSQSLYTGSDVFSVEIDPPEGRNVVYAGCRNGCVRIFDLNQQPREEARKRENSLLQGIGHKMSPVNCMKRVSDHFLVTAAMNGEILMWDTRFVGGCSSTGSNMTAEPVLDIRGPLYNHEETLLAAGHSNQLSLWSLSTGDRIRDLNVGGYVGCLNFSKTSHGIWAAVDDQLQFWVAEG</sequence>
<reference evidence="4" key="1">
    <citation type="journal article" date="2020" name="Fungal Divers.">
        <title>Resolving the Mortierellaceae phylogeny through synthesis of multi-gene phylogenetics and phylogenomics.</title>
        <authorList>
            <person name="Vandepol N."/>
            <person name="Liber J."/>
            <person name="Desiro A."/>
            <person name="Na H."/>
            <person name="Kennedy M."/>
            <person name="Barry K."/>
            <person name="Grigoriev I.V."/>
            <person name="Miller A.N."/>
            <person name="O'Donnell K."/>
            <person name="Stajich J.E."/>
            <person name="Bonito G."/>
        </authorList>
    </citation>
    <scope>NUCLEOTIDE SEQUENCE</scope>
    <source>
        <strain evidence="4">MES-2147</strain>
    </source>
</reference>
<evidence type="ECO:0000256" key="1">
    <source>
        <dbReference type="ARBA" id="ARBA00022574"/>
    </source>
</evidence>
<keyword evidence="2" id="KW-0677">Repeat</keyword>
<dbReference type="SMART" id="SM00320">
    <property type="entry name" value="WD40"/>
    <property type="match status" value="2"/>
</dbReference>
<dbReference type="PANTHER" id="PTHR44472">
    <property type="entry name" value="DDB1- AND CUL4-ASSOCIATED FACTOR 4-RELATED"/>
    <property type="match status" value="1"/>
</dbReference>
<dbReference type="InterPro" id="IPR001680">
    <property type="entry name" value="WD40_rpt"/>
</dbReference>
<comment type="caution">
    <text evidence="4">The sequence shown here is derived from an EMBL/GenBank/DDBJ whole genome shotgun (WGS) entry which is preliminary data.</text>
</comment>
<dbReference type="EMBL" id="JAAAHW010000036">
    <property type="protein sequence ID" value="KAG0006919.1"/>
    <property type="molecule type" value="Genomic_DNA"/>
</dbReference>
<evidence type="ECO:0000313" key="4">
    <source>
        <dbReference type="EMBL" id="KAG0006919.1"/>
    </source>
</evidence>
<gene>
    <name evidence="4" type="primary">DCAF4L2</name>
    <name evidence="4" type="ORF">BGZ65_001759</name>
</gene>
<evidence type="ECO:0000256" key="3">
    <source>
        <dbReference type="SAM" id="MobiDB-lite"/>
    </source>
</evidence>
<accession>A0A9P6SVI5</accession>
<keyword evidence="1" id="KW-0853">WD repeat</keyword>
<dbReference type="InterPro" id="IPR015943">
    <property type="entry name" value="WD40/YVTN_repeat-like_dom_sf"/>
</dbReference>
<dbReference type="Gene3D" id="2.130.10.10">
    <property type="entry name" value="YVTN repeat-like/Quinoprotein amine dehydrogenase"/>
    <property type="match status" value="1"/>
</dbReference>
<keyword evidence="5" id="KW-1185">Reference proteome</keyword>
<dbReference type="OrthoDB" id="128867at2759"/>
<feature type="compositionally biased region" description="Basic and acidic residues" evidence="3">
    <location>
        <begin position="51"/>
        <end position="60"/>
    </location>
</feature>
<dbReference type="SUPFAM" id="SSF50978">
    <property type="entry name" value="WD40 repeat-like"/>
    <property type="match status" value="1"/>
</dbReference>
<feature type="region of interest" description="Disordered" evidence="3">
    <location>
        <begin position="1"/>
        <end position="94"/>
    </location>
</feature>
<evidence type="ECO:0000256" key="2">
    <source>
        <dbReference type="ARBA" id="ARBA00022737"/>
    </source>
</evidence>
<proteinExistence type="predicted"/>
<dbReference type="GO" id="GO:0080008">
    <property type="term" value="C:Cul4-RING E3 ubiquitin ligase complex"/>
    <property type="evidence" value="ECO:0007669"/>
    <property type="project" value="TreeGrafter"/>
</dbReference>
<protein>
    <submittedName>
        <fullName evidence="4">DDB1 and CUL4 associated factor 4-like 2</fullName>
    </submittedName>
</protein>
<dbReference type="PANTHER" id="PTHR44472:SF1">
    <property type="entry name" value="DDB1 AND CUL4 ASSOCIATED FACTOR 4"/>
    <property type="match status" value="1"/>
</dbReference>
<dbReference type="InterPro" id="IPR052254">
    <property type="entry name" value="CUL4-DDB1_E3_ligase_receptor"/>
</dbReference>
<dbReference type="Proteomes" id="UP000749646">
    <property type="component" value="Unassembled WGS sequence"/>
</dbReference>
<dbReference type="AlphaFoldDB" id="A0A9P6SVI5"/>
<name>A0A9P6SVI5_9FUNG</name>
<organism evidence="4 5">
    <name type="scientific">Modicella reniformis</name>
    <dbReference type="NCBI Taxonomy" id="1440133"/>
    <lineage>
        <taxon>Eukaryota</taxon>
        <taxon>Fungi</taxon>
        <taxon>Fungi incertae sedis</taxon>
        <taxon>Mucoromycota</taxon>
        <taxon>Mortierellomycotina</taxon>
        <taxon>Mortierellomycetes</taxon>
        <taxon>Mortierellales</taxon>
        <taxon>Mortierellaceae</taxon>
        <taxon>Modicella</taxon>
    </lineage>
</organism>